<evidence type="ECO:0000256" key="2">
    <source>
        <dbReference type="ARBA" id="ARBA00004377"/>
    </source>
</evidence>
<dbReference type="RefSeq" id="WP_106844943.1">
    <property type="nucleotide sequence ID" value="NZ_CP027792.1"/>
</dbReference>
<dbReference type="PANTHER" id="PTHR39083">
    <property type="entry name" value="CYCLIC DI-GMP-BINDING PROTEIN"/>
    <property type="match status" value="1"/>
</dbReference>
<keyword evidence="13 15" id="KW-0472">Membrane</keyword>
<dbReference type="InterPro" id="IPR003920">
    <property type="entry name" value="Cell_synth_B"/>
</dbReference>
<dbReference type="NCBIfam" id="NF008323">
    <property type="entry name" value="PRK11114.1-1"/>
    <property type="match status" value="1"/>
</dbReference>
<keyword evidence="7 15" id="KW-1003">Cell membrane</keyword>
<evidence type="ECO:0000256" key="14">
    <source>
        <dbReference type="ARBA" id="ARBA00033444"/>
    </source>
</evidence>
<dbReference type="PRINTS" id="PR01440">
    <property type="entry name" value="CELLSNTHASEB"/>
</dbReference>
<comment type="subcellular location">
    <subcellularLocation>
        <location evidence="2">Cell inner membrane</location>
        <topology evidence="2">Single-pass membrane protein</topology>
    </subcellularLocation>
</comment>
<keyword evidence="10 15" id="KW-0812">Transmembrane</keyword>
<keyword evidence="17" id="KW-1185">Reference proteome</keyword>
<evidence type="ECO:0000256" key="3">
    <source>
        <dbReference type="ARBA" id="ARBA00005186"/>
    </source>
</evidence>
<evidence type="ECO:0000256" key="15">
    <source>
        <dbReference type="RuleBase" id="RU365021"/>
    </source>
</evidence>
<dbReference type="GO" id="GO:0006011">
    <property type="term" value="P:UDP-alpha-D-glucose metabolic process"/>
    <property type="evidence" value="ECO:0007669"/>
    <property type="project" value="InterPro"/>
</dbReference>
<reference evidence="17" key="1">
    <citation type="submission" date="2018-03" db="EMBL/GenBank/DDBJ databases">
        <title>Genome sequencing of Melaminivora sp. strain SC2-7.</title>
        <authorList>
            <person name="Kim S.-J."/>
            <person name="Heo J."/>
            <person name="Ahn J.-H."/>
            <person name="Kwon S.-W."/>
        </authorList>
    </citation>
    <scope>NUCLEOTIDE SEQUENCE [LARGE SCALE GENOMIC DNA]</scope>
    <source>
        <strain evidence="17">SC2-7</strain>
    </source>
</reference>
<dbReference type="PANTHER" id="PTHR39083:SF1">
    <property type="entry name" value="CYCLIC DI-GMP-BINDING PROTEIN"/>
    <property type="match status" value="1"/>
</dbReference>
<evidence type="ECO:0000256" key="12">
    <source>
        <dbReference type="ARBA" id="ARBA00022989"/>
    </source>
</evidence>
<evidence type="ECO:0000256" key="5">
    <source>
        <dbReference type="ARBA" id="ARBA00011437"/>
    </source>
</evidence>
<sequence>MTEKIRTPWRAAPVLAAIALLSAPLSGPGSALAQPAPAAAAQPEAFSATGRSYQVTFRQLGALFPLQLRGVQGTGGVQFGVRGDEVVTRARLHLNYAYSPALLADISHLRVLVNEQVVATIPVPNAQGGQALQRVIDIPTRLIGEFNRLNVELIGHYTMECEDPAHTSLWANVGNDSVLELSVDPLALANDLAFLPEPFFDRRDSRPLNLPIVFAGTPDAAQLEAAGTLSSWFGALAGFRGASFPAAVGQVPPKGHAVVLALGAQGVPGLNLPAATGPSVDVVSHPDDPAAKLLVLRGRDAQELKRAAAALAVGAPALSGSSAVFSEFKQIEARKPYDAPNWLSRDRPVKFGELVQADMLSVAGYSPDLIRVNFQVPPDLFAWRKQDIPVHVKYRYTPQNGADKSTLNINVNEQFLRALPLRAADYSPPGRVQGWLDRALPAPMLASGDLLPAEDFFRVPLFKLPARSQLQFHYYHEIKKEGACKDVLLDNVRGTVEPDSTIDITGFSHFLAMPDLAAFGNSGFPFSRLADLSESAVVLPPKPEQGDLSAYLSLMGLMGNVTGYPAHAVTVALGSGQLDALADKDLLVIASSAGSPLLEQWAEHLPFSLKGDARSFRLSDYASRLLNWWDPDQRDRVRPGRNAIAFTSTSSDAVIAGFESPLQSGRSVVLLTSNQPAGLQQAITALLTPDLLKHIQGSAAVVRGKQVDSLVAEQTYHVGSLDPLTRVRWWLSRHPLALIVLGVAAAAVIAFMLYITLRARARARLQKG</sequence>
<feature type="signal peptide" evidence="15">
    <location>
        <begin position="1"/>
        <end position="33"/>
    </location>
</feature>
<keyword evidence="9 15" id="KW-0973">c-di-GMP</keyword>
<dbReference type="GO" id="GO:0030244">
    <property type="term" value="P:cellulose biosynthetic process"/>
    <property type="evidence" value="ECO:0007669"/>
    <property type="project" value="UniProtKB-KW"/>
</dbReference>
<evidence type="ECO:0000256" key="4">
    <source>
        <dbReference type="ARBA" id="ARBA00010714"/>
    </source>
</evidence>
<evidence type="ECO:0000256" key="8">
    <source>
        <dbReference type="ARBA" id="ARBA00022519"/>
    </source>
</evidence>
<comment type="subunit">
    <text evidence="5 15">Tightly associated with the cellulose synthase catalytic subunit.</text>
</comment>
<evidence type="ECO:0000313" key="17">
    <source>
        <dbReference type="Proteomes" id="UP000241829"/>
    </source>
</evidence>
<evidence type="ECO:0000256" key="7">
    <source>
        <dbReference type="ARBA" id="ARBA00022475"/>
    </source>
</evidence>
<evidence type="ECO:0000256" key="13">
    <source>
        <dbReference type="ARBA" id="ARBA00023136"/>
    </source>
</evidence>
<feature type="transmembrane region" description="Helical" evidence="15">
    <location>
        <begin position="736"/>
        <end position="757"/>
    </location>
</feature>
<dbReference type="Proteomes" id="UP000241829">
    <property type="component" value="Chromosome"/>
</dbReference>
<keyword evidence="12 15" id="KW-1133">Transmembrane helix</keyword>
<dbReference type="AlphaFoldDB" id="A0A2P1NH70"/>
<comment type="function">
    <text evidence="1 15">Binds the cellulose synthase activator, bis-(3'-5') cyclic diguanylic acid (c-di-GMP).</text>
</comment>
<evidence type="ECO:0000313" key="16">
    <source>
        <dbReference type="EMBL" id="AVP56382.1"/>
    </source>
</evidence>
<comment type="pathway">
    <text evidence="3 15">Glycan metabolism; bacterial cellulose biosynthesis.</text>
</comment>
<dbReference type="Pfam" id="PF03170">
    <property type="entry name" value="BcsB"/>
    <property type="match status" value="1"/>
</dbReference>
<keyword evidence="15" id="KW-0732">Signal</keyword>
<dbReference type="KEGG" id="melm:C7H73_00980"/>
<keyword evidence="11 15" id="KW-0135">Cellulose biosynthesis</keyword>
<dbReference type="UniPathway" id="UPA00694"/>
<evidence type="ECO:0000256" key="9">
    <source>
        <dbReference type="ARBA" id="ARBA00022636"/>
    </source>
</evidence>
<dbReference type="OrthoDB" id="9806702at2"/>
<organism evidence="16 17">
    <name type="scientific">Pulveribacter suum</name>
    <dbReference type="NCBI Taxonomy" id="2116657"/>
    <lineage>
        <taxon>Bacteria</taxon>
        <taxon>Pseudomonadati</taxon>
        <taxon>Pseudomonadota</taxon>
        <taxon>Betaproteobacteria</taxon>
        <taxon>Burkholderiales</taxon>
        <taxon>Comamonadaceae</taxon>
        <taxon>Pulveribacter</taxon>
    </lineage>
</organism>
<evidence type="ECO:0000256" key="1">
    <source>
        <dbReference type="ARBA" id="ARBA00002057"/>
    </source>
</evidence>
<accession>A0A2P1NH70</accession>
<dbReference type="InterPro" id="IPR018513">
    <property type="entry name" value="Cell_synthase_bac"/>
</dbReference>
<name>A0A2P1NH70_9BURK</name>
<comment type="similarity">
    <text evidence="4 15">Belongs to the AcsB/BcsB family.</text>
</comment>
<evidence type="ECO:0000256" key="11">
    <source>
        <dbReference type="ARBA" id="ARBA00022916"/>
    </source>
</evidence>
<gene>
    <name evidence="16" type="ORF">C7H73_00980</name>
</gene>
<evidence type="ECO:0000256" key="6">
    <source>
        <dbReference type="ARBA" id="ARBA00021844"/>
    </source>
</evidence>
<feature type="chain" id="PRO_5015211877" description="Cyclic di-GMP-binding protein" evidence="15">
    <location>
        <begin position="34"/>
        <end position="768"/>
    </location>
</feature>
<keyword evidence="8 15" id="KW-0997">Cell inner membrane</keyword>
<dbReference type="EMBL" id="CP027792">
    <property type="protein sequence ID" value="AVP56382.1"/>
    <property type="molecule type" value="Genomic_DNA"/>
</dbReference>
<proteinExistence type="inferred from homology"/>
<dbReference type="GO" id="GO:0005886">
    <property type="term" value="C:plasma membrane"/>
    <property type="evidence" value="ECO:0007669"/>
    <property type="project" value="UniProtKB-SubCell"/>
</dbReference>
<protein>
    <recommendedName>
        <fullName evidence="6 15">Cyclic di-GMP-binding protein</fullName>
    </recommendedName>
    <alternativeName>
        <fullName evidence="14 15">Cellulose synthase regulatory subunit</fullName>
    </alternativeName>
</protein>
<dbReference type="Gene3D" id="2.60.120.260">
    <property type="entry name" value="Galactose-binding domain-like"/>
    <property type="match status" value="2"/>
</dbReference>
<evidence type="ECO:0000256" key="10">
    <source>
        <dbReference type="ARBA" id="ARBA00022692"/>
    </source>
</evidence>